<protein>
    <recommendedName>
        <fullName evidence="5">Lipoprotein</fullName>
    </recommendedName>
</protein>
<feature type="region of interest" description="Disordered" evidence="1">
    <location>
        <begin position="25"/>
        <end position="97"/>
    </location>
</feature>
<keyword evidence="4" id="KW-1185">Reference proteome</keyword>
<evidence type="ECO:0000256" key="1">
    <source>
        <dbReference type="SAM" id="MobiDB-lite"/>
    </source>
</evidence>
<dbReference type="PROSITE" id="PS51257">
    <property type="entry name" value="PROKAR_LIPOPROTEIN"/>
    <property type="match status" value="1"/>
</dbReference>
<proteinExistence type="predicted"/>
<dbReference type="RefSeq" id="WP_016182941.1">
    <property type="nucleotide sequence ID" value="NZ_JXKI01000029.1"/>
</dbReference>
<feature type="compositionally biased region" description="Low complexity" evidence="1">
    <location>
        <begin position="58"/>
        <end position="97"/>
    </location>
</feature>
<dbReference type="PATRIC" id="fig|1121865.3.peg.766"/>
<dbReference type="STRING" id="1121865.OMW_00778"/>
<gene>
    <name evidence="3" type="ORF">I568_00426</name>
</gene>
<comment type="caution">
    <text evidence="3">The sequence shown here is derived from an EMBL/GenBank/DDBJ whole genome shotgun (WGS) entry which is preliminary data.</text>
</comment>
<dbReference type="OrthoDB" id="9761532at2"/>
<keyword evidence="2" id="KW-0732">Signal</keyword>
<evidence type="ECO:0000313" key="3">
    <source>
        <dbReference type="EMBL" id="EOW87382.1"/>
    </source>
</evidence>
<sequence length="256" mass="27586">MKKSVLNGMMTILLVTSLGLAGCQQNKKTEAKSSSTSEVVKKKAKAQTKEKSKKKTKTSTSTTSESKTQTTQTKTSTSQATEAKQTTTSTQTQPAVQPTILDELNGKNFIFSSGAGGWSTTLSIKANGTFSSVFHDSDLGVTGPGYPGGTVSYSQVSGQFTNLYQLNEYVYQVDITNLQYANPIGSSEIKENQKYDYTETYGISKNNRMAIYLPGTPISSLPQSFAGFANGRVPEGSSTLPIYVIQGDMEGIFVEY</sequence>
<evidence type="ECO:0000313" key="4">
    <source>
        <dbReference type="Proteomes" id="UP000014113"/>
    </source>
</evidence>
<feature type="chain" id="PRO_5038674516" description="Lipoprotein" evidence="2">
    <location>
        <begin position="22"/>
        <end position="256"/>
    </location>
</feature>
<feature type="signal peptide" evidence="2">
    <location>
        <begin position="1"/>
        <end position="21"/>
    </location>
</feature>
<organism evidence="3 4">
    <name type="scientific">Enterococcus columbae DSM 7374 = ATCC 51263</name>
    <dbReference type="NCBI Taxonomy" id="1121865"/>
    <lineage>
        <taxon>Bacteria</taxon>
        <taxon>Bacillati</taxon>
        <taxon>Bacillota</taxon>
        <taxon>Bacilli</taxon>
        <taxon>Lactobacillales</taxon>
        <taxon>Enterococcaceae</taxon>
        <taxon>Enterococcus</taxon>
    </lineage>
</organism>
<name>S0KFD4_9ENTE</name>
<dbReference type="Proteomes" id="UP000014113">
    <property type="component" value="Unassembled WGS sequence"/>
</dbReference>
<dbReference type="EMBL" id="ASWJ01000003">
    <property type="protein sequence ID" value="EOW87382.1"/>
    <property type="molecule type" value="Genomic_DNA"/>
</dbReference>
<dbReference type="AlphaFoldDB" id="S0KFD4"/>
<feature type="compositionally biased region" description="Basic residues" evidence="1">
    <location>
        <begin position="42"/>
        <end position="57"/>
    </location>
</feature>
<reference evidence="3 4" key="1">
    <citation type="submission" date="2013-03" db="EMBL/GenBank/DDBJ databases">
        <title>The Genome Sequence of Enterococcus columbae ATCC_51263 (PacBio/Illumina hybrid assembly).</title>
        <authorList>
            <consortium name="The Broad Institute Genomics Platform"/>
            <consortium name="The Broad Institute Genome Sequencing Center for Infectious Disease"/>
            <person name="Earl A."/>
            <person name="Russ C."/>
            <person name="Gilmore M."/>
            <person name="Surin D."/>
            <person name="Walker B."/>
            <person name="Young S."/>
            <person name="Zeng Q."/>
            <person name="Gargeya S."/>
            <person name="Fitzgerald M."/>
            <person name="Haas B."/>
            <person name="Abouelleil A."/>
            <person name="Allen A.W."/>
            <person name="Alvarado L."/>
            <person name="Arachchi H.M."/>
            <person name="Berlin A.M."/>
            <person name="Chapman S.B."/>
            <person name="Gainer-Dewar J."/>
            <person name="Goldberg J."/>
            <person name="Griggs A."/>
            <person name="Gujja S."/>
            <person name="Hansen M."/>
            <person name="Howarth C."/>
            <person name="Imamovic A."/>
            <person name="Ireland A."/>
            <person name="Larimer J."/>
            <person name="McCowan C."/>
            <person name="Murphy C."/>
            <person name="Pearson M."/>
            <person name="Poon T.W."/>
            <person name="Priest M."/>
            <person name="Roberts A."/>
            <person name="Saif S."/>
            <person name="Shea T."/>
            <person name="Sisk P."/>
            <person name="Sykes S."/>
            <person name="Wortman J."/>
            <person name="Nusbaum C."/>
            <person name="Birren B."/>
        </authorList>
    </citation>
    <scope>NUCLEOTIDE SEQUENCE [LARGE SCALE GENOMIC DNA]</scope>
    <source>
        <strain evidence="3 4">ATCC 51263</strain>
    </source>
</reference>
<accession>S0KFD4</accession>
<evidence type="ECO:0008006" key="5">
    <source>
        <dbReference type="Google" id="ProtNLM"/>
    </source>
</evidence>
<evidence type="ECO:0000256" key="2">
    <source>
        <dbReference type="SAM" id="SignalP"/>
    </source>
</evidence>
<dbReference type="eggNOG" id="ENOG5030KEB">
    <property type="taxonomic scope" value="Bacteria"/>
</dbReference>